<dbReference type="GO" id="GO:0005654">
    <property type="term" value="C:nucleoplasm"/>
    <property type="evidence" value="ECO:0007669"/>
    <property type="project" value="TreeGrafter"/>
</dbReference>
<evidence type="ECO:0000313" key="11">
    <source>
        <dbReference type="EMBL" id="KAJ8030204.1"/>
    </source>
</evidence>
<keyword evidence="12" id="KW-1185">Reference proteome</keyword>
<dbReference type="Proteomes" id="UP001152320">
    <property type="component" value="Chromosome 13"/>
</dbReference>
<evidence type="ECO:0000313" key="12">
    <source>
        <dbReference type="Proteomes" id="UP001152320"/>
    </source>
</evidence>
<comment type="subunit">
    <text evidence="3">The RNase H2 complex is a heterotrimer composed of the catalytic subunit RNASEH2A and the non-catalytic subunits RNASEH2B and RNASEH2C.</text>
</comment>
<evidence type="ECO:0000256" key="3">
    <source>
        <dbReference type="ARBA" id="ARBA00011277"/>
    </source>
</evidence>
<dbReference type="GO" id="GO:0032299">
    <property type="term" value="C:ribonuclease H2 complex"/>
    <property type="evidence" value="ECO:0007669"/>
    <property type="project" value="InterPro"/>
</dbReference>
<dbReference type="Pfam" id="PF17745">
    <property type="entry name" value="Ydr279_N"/>
    <property type="match status" value="1"/>
</dbReference>
<feature type="compositionally biased region" description="Basic and acidic residues" evidence="8">
    <location>
        <begin position="322"/>
        <end position="346"/>
    </location>
</feature>
<dbReference type="FunFam" id="1.10.20.120:FF:000002">
    <property type="entry name" value="Ribonuclease H2 subunit B"/>
    <property type="match status" value="1"/>
</dbReference>
<sequence length="393" mass="43860">MMLRSKGNQQLDEEQQEETGVETGRGGPKESGEQSQWVMIAPENALKNSSEESPENQATIITLRHPKSDEGAQFLLCPDSKSIHEILSFQDTKGSWFIDNSVQQDGRLLMATVVDPLFLLLPYLLDDKNSKKHMFMQLDQIITDSDFPQCNRIVQILDHSTTCQVCDSKGNEDFKVYRYNEEKTLSWLKEKVERTADYLSTSDVSVSSGQCSTYVKSSKATEASRGQFSTYVKSSKATEASRGESGLIQPVICVYHQVSAVPMSKVVKEQRPLEVSLVIPSNTSVSSEDSVKYAAGLISDYLHPDLSKKLFDSLGIEIENTKGKRSSDKQKVKEEPPEKKVKRSSDEPDEDYSKVISAPAKTVPVVKMTAAQKKLAKVDKSGMKSLMTFFKKK</sequence>
<organism evidence="11 12">
    <name type="scientific">Holothuria leucospilota</name>
    <name type="common">Black long sea cucumber</name>
    <name type="synonym">Mertensiothuria leucospilota</name>
    <dbReference type="NCBI Taxonomy" id="206669"/>
    <lineage>
        <taxon>Eukaryota</taxon>
        <taxon>Metazoa</taxon>
        <taxon>Echinodermata</taxon>
        <taxon>Eleutherozoa</taxon>
        <taxon>Echinozoa</taxon>
        <taxon>Holothuroidea</taxon>
        <taxon>Aspidochirotacea</taxon>
        <taxon>Aspidochirotida</taxon>
        <taxon>Holothuriidae</taxon>
        <taxon>Holothuria</taxon>
    </lineage>
</organism>
<feature type="compositionally biased region" description="Acidic residues" evidence="8">
    <location>
        <begin position="11"/>
        <end position="20"/>
    </location>
</feature>
<comment type="caution">
    <text evidence="11">The sequence shown here is derived from an EMBL/GenBank/DDBJ whole genome shotgun (WGS) entry which is preliminary data.</text>
</comment>
<dbReference type="InterPro" id="IPR041195">
    <property type="entry name" value="Rnh202_N"/>
</dbReference>
<feature type="region of interest" description="Disordered" evidence="8">
    <location>
        <begin position="322"/>
        <end position="356"/>
    </location>
</feature>
<feature type="region of interest" description="Disordered" evidence="8">
    <location>
        <begin position="1"/>
        <end position="55"/>
    </location>
</feature>
<proteinExistence type="inferred from homology"/>
<evidence type="ECO:0000256" key="1">
    <source>
        <dbReference type="ARBA" id="ARBA00004123"/>
    </source>
</evidence>
<evidence type="ECO:0000256" key="8">
    <source>
        <dbReference type="SAM" id="MobiDB-lite"/>
    </source>
</evidence>
<dbReference type="Pfam" id="PF09468">
    <property type="entry name" value="RNase_H2-Ydr279"/>
    <property type="match status" value="1"/>
</dbReference>
<dbReference type="CDD" id="cd09270">
    <property type="entry name" value="RNase_H2-B"/>
    <property type="match status" value="1"/>
</dbReference>
<reference evidence="11" key="1">
    <citation type="submission" date="2021-10" db="EMBL/GenBank/DDBJ databases">
        <title>Tropical sea cucumber genome reveals ecological adaptation and Cuvierian tubules defense mechanism.</title>
        <authorList>
            <person name="Chen T."/>
        </authorList>
    </citation>
    <scope>NUCLEOTIDE SEQUENCE</scope>
    <source>
        <strain evidence="11">Nanhai2018</strain>
        <tissue evidence="11">Muscle</tissue>
    </source>
</reference>
<gene>
    <name evidence="11" type="ORF">HOLleu_26544</name>
</gene>
<dbReference type="InterPro" id="IPR040456">
    <property type="entry name" value="RNase_H2_suB"/>
</dbReference>
<protein>
    <recommendedName>
        <fullName evidence="4">Ribonuclease H2 subunit B</fullName>
    </recommendedName>
    <alternativeName>
        <fullName evidence="7">Ribonuclease HI subunit B</fullName>
    </alternativeName>
</protein>
<comment type="function">
    <text evidence="6">Non catalytic subunit of RNase H2, an endonuclease that specifically degrades the RNA of RNA:DNA hybrids. Participates in DNA replication, possibly by mediating the removal of lagging-strand Okazaki fragment RNA primers during DNA replication. Mediates the excision of single ribonucleotides from DNA:RNA duplexes.</text>
</comment>
<evidence type="ECO:0000256" key="2">
    <source>
        <dbReference type="ARBA" id="ARBA00009823"/>
    </source>
</evidence>
<dbReference type="GO" id="GO:0006401">
    <property type="term" value="P:RNA catabolic process"/>
    <property type="evidence" value="ECO:0007669"/>
    <property type="project" value="TreeGrafter"/>
</dbReference>
<evidence type="ECO:0000256" key="6">
    <source>
        <dbReference type="ARBA" id="ARBA00024778"/>
    </source>
</evidence>
<name>A0A9Q1BPA7_HOLLE</name>
<dbReference type="EMBL" id="JAIZAY010000013">
    <property type="protein sequence ID" value="KAJ8030204.1"/>
    <property type="molecule type" value="Genomic_DNA"/>
</dbReference>
<feature type="domain" description="Ribonuclease H2 subunit B wHTH" evidence="9">
    <location>
        <begin position="118"/>
        <end position="310"/>
    </location>
</feature>
<feature type="compositionally biased region" description="Polar residues" evidence="8">
    <location>
        <begin position="1"/>
        <end position="10"/>
    </location>
</feature>
<comment type="subcellular location">
    <subcellularLocation>
        <location evidence="1">Nucleus</location>
    </subcellularLocation>
</comment>
<evidence type="ECO:0000256" key="5">
    <source>
        <dbReference type="ARBA" id="ARBA00023242"/>
    </source>
</evidence>
<evidence type="ECO:0000256" key="4">
    <source>
        <dbReference type="ARBA" id="ARBA00019062"/>
    </source>
</evidence>
<evidence type="ECO:0000259" key="9">
    <source>
        <dbReference type="Pfam" id="PF09468"/>
    </source>
</evidence>
<dbReference type="Gene3D" id="1.10.20.120">
    <property type="match status" value="1"/>
</dbReference>
<dbReference type="PANTHER" id="PTHR13383">
    <property type="entry name" value="RIBONUCLEASE H2 SUBUNIT B"/>
    <property type="match status" value="1"/>
</dbReference>
<feature type="domain" description="Rnh202 triple barrel" evidence="10">
    <location>
        <begin position="52"/>
        <end position="115"/>
    </location>
</feature>
<accession>A0A9Q1BPA7</accession>
<dbReference type="PANTHER" id="PTHR13383:SF11">
    <property type="entry name" value="RIBONUCLEASE H2 SUBUNIT B"/>
    <property type="match status" value="1"/>
</dbReference>
<comment type="similarity">
    <text evidence="2">Belongs to the RNase H2 subunit B family.</text>
</comment>
<dbReference type="AlphaFoldDB" id="A0A9Q1BPA7"/>
<dbReference type="Gene3D" id="2.20.25.530">
    <property type="match status" value="1"/>
</dbReference>
<evidence type="ECO:0000259" key="10">
    <source>
        <dbReference type="Pfam" id="PF17745"/>
    </source>
</evidence>
<dbReference type="OrthoDB" id="29098at2759"/>
<keyword evidence="5" id="KW-0539">Nucleus</keyword>
<evidence type="ECO:0000256" key="7">
    <source>
        <dbReference type="ARBA" id="ARBA00033464"/>
    </source>
</evidence>
<dbReference type="InterPro" id="IPR019024">
    <property type="entry name" value="RNase_H2_suB_wHTH"/>
</dbReference>